<reference evidence="11" key="1">
    <citation type="submission" date="2016-11" db="EMBL/GenBank/DDBJ databases">
        <authorList>
            <person name="Varghese N."/>
            <person name="Submissions S."/>
        </authorList>
    </citation>
    <scope>NUCLEOTIDE SEQUENCE [LARGE SCALE GENOMIC DNA]</scope>
    <source>
        <strain evidence="11">DSM 17659</strain>
    </source>
</reference>
<accession>A0A1M5N193</accession>
<dbReference type="GO" id="GO:0032993">
    <property type="term" value="C:protein-DNA complex"/>
    <property type="evidence" value="ECO:0007669"/>
    <property type="project" value="TreeGrafter"/>
</dbReference>
<dbReference type="Gene3D" id="6.10.250.690">
    <property type="match status" value="1"/>
</dbReference>
<keyword evidence="3" id="KW-0805">Transcription regulation</keyword>
<dbReference type="InterPro" id="IPR036388">
    <property type="entry name" value="WH-like_DNA-bd_sf"/>
</dbReference>
<dbReference type="InterPro" id="IPR039420">
    <property type="entry name" value="WalR-like"/>
</dbReference>
<gene>
    <name evidence="10" type="ORF">SAMN05444372_110115</name>
</gene>
<protein>
    <submittedName>
        <fullName evidence="10">DNA-binding response regulator, OmpR family, contains REC and winged-helix (WHTH) domain</fullName>
    </submittedName>
</protein>
<dbReference type="CDD" id="cd00383">
    <property type="entry name" value="trans_reg_C"/>
    <property type="match status" value="1"/>
</dbReference>
<dbReference type="STRING" id="229205.SAMN05444372_110115"/>
<feature type="domain" description="OmpR/PhoB-type" evidence="9">
    <location>
        <begin position="124"/>
        <end position="224"/>
    </location>
</feature>
<evidence type="ECO:0000259" key="9">
    <source>
        <dbReference type="PROSITE" id="PS51755"/>
    </source>
</evidence>
<dbReference type="GO" id="GO:0006355">
    <property type="term" value="P:regulation of DNA-templated transcription"/>
    <property type="evidence" value="ECO:0007669"/>
    <property type="project" value="InterPro"/>
</dbReference>
<dbReference type="PROSITE" id="PS51755">
    <property type="entry name" value="OMPR_PHOB"/>
    <property type="match status" value="1"/>
</dbReference>
<feature type="DNA-binding region" description="OmpR/PhoB-type" evidence="7">
    <location>
        <begin position="124"/>
        <end position="224"/>
    </location>
</feature>
<evidence type="ECO:0000256" key="7">
    <source>
        <dbReference type="PROSITE-ProRule" id="PRU01091"/>
    </source>
</evidence>
<keyword evidence="1 6" id="KW-0597">Phosphoprotein</keyword>
<evidence type="ECO:0000313" key="11">
    <source>
        <dbReference type="Proteomes" id="UP000184020"/>
    </source>
</evidence>
<dbReference type="GO" id="GO:0000156">
    <property type="term" value="F:phosphorelay response regulator activity"/>
    <property type="evidence" value="ECO:0007669"/>
    <property type="project" value="TreeGrafter"/>
</dbReference>
<evidence type="ECO:0000256" key="5">
    <source>
        <dbReference type="ARBA" id="ARBA00023163"/>
    </source>
</evidence>
<dbReference type="InterPro" id="IPR011006">
    <property type="entry name" value="CheY-like_superfamily"/>
</dbReference>
<dbReference type="Pfam" id="PF00072">
    <property type="entry name" value="Response_reg"/>
    <property type="match status" value="1"/>
</dbReference>
<sequence>MKILLVEDEIEMQKSITHYLGLEKNIVEVANDFNSAYEKIQVYEYDCVLLDITLPNGNGLDLIKTIKNSRPKTGIIIISAKNSFDDKIDGLNLGADDYLPKPFYLPELNARIKALIRRNNFDGVDVIIINEMALYPDERKVLIHTLPITLTSKEFDLLVYFIANKNRVIQKNALVEHLWGDSADQFDNFDFIYNHVKNLRKKLLAANCNDYIQSIYGIGYTFKTEL</sequence>
<dbReference type="SMART" id="SM00862">
    <property type="entry name" value="Trans_reg_C"/>
    <property type="match status" value="1"/>
</dbReference>
<dbReference type="SUPFAM" id="SSF52172">
    <property type="entry name" value="CheY-like"/>
    <property type="match status" value="1"/>
</dbReference>
<keyword evidence="11" id="KW-1185">Reference proteome</keyword>
<evidence type="ECO:0000256" key="3">
    <source>
        <dbReference type="ARBA" id="ARBA00023015"/>
    </source>
</evidence>
<dbReference type="EMBL" id="FQWF01000010">
    <property type="protein sequence ID" value="SHG83257.1"/>
    <property type="molecule type" value="Genomic_DNA"/>
</dbReference>
<evidence type="ECO:0000313" key="10">
    <source>
        <dbReference type="EMBL" id="SHG83257.1"/>
    </source>
</evidence>
<dbReference type="SMART" id="SM00448">
    <property type="entry name" value="REC"/>
    <property type="match status" value="1"/>
</dbReference>
<dbReference type="Gene3D" id="1.10.10.10">
    <property type="entry name" value="Winged helix-like DNA-binding domain superfamily/Winged helix DNA-binding domain"/>
    <property type="match status" value="1"/>
</dbReference>
<dbReference type="GO" id="GO:0000976">
    <property type="term" value="F:transcription cis-regulatory region binding"/>
    <property type="evidence" value="ECO:0007669"/>
    <property type="project" value="TreeGrafter"/>
</dbReference>
<dbReference type="Pfam" id="PF00486">
    <property type="entry name" value="Trans_reg_C"/>
    <property type="match status" value="1"/>
</dbReference>
<keyword evidence="5" id="KW-0804">Transcription</keyword>
<dbReference type="AlphaFoldDB" id="A0A1M5N193"/>
<keyword evidence="2" id="KW-0902">Two-component regulatory system</keyword>
<dbReference type="PROSITE" id="PS50110">
    <property type="entry name" value="RESPONSE_REGULATORY"/>
    <property type="match status" value="1"/>
</dbReference>
<evidence type="ECO:0000256" key="1">
    <source>
        <dbReference type="ARBA" id="ARBA00022553"/>
    </source>
</evidence>
<dbReference type="InterPro" id="IPR001789">
    <property type="entry name" value="Sig_transdc_resp-reg_receiver"/>
</dbReference>
<dbReference type="OrthoDB" id="9790442at2"/>
<feature type="domain" description="Response regulatory" evidence="8">
    <location>
        <begin position="2"/>
        <end position="116"/>
    </location>
</feature>
<evidence type="ECO:0000256" key="4">
    <source>
        <dbReference type="ARBA" id="ARBA00023125"/>
    </source>
</evidence>
<evidence type="ECO:0000256" key="6">
    <source>
        <dbReference type="PROSITE-ProRule" id="PRU00169"/>
    </source>
</evidence>
<dbReference type="InterPro" id="IPR001867">
    <property type="entry name" value="OmpR/PhoB-type_DNA-bd"/>
</dbReference>
<keyword evidence="4 7" id="KW-0238">DNA-binding</keyword>
<evidence type="ECO:0000256" key="2">
    <source>
        <dbReference type="ARBA" id="ARBA00023012"/>
    </source>
</evidence>
<proteinExistence type="predicted"/>
<organism evidence="10 11">
    <name type="scientific">Flavobacterium micromati</name>
    <dbReference type="NCBI Taxonomy" id="229205"/>
    <lineage>
        <taxon>Bacteria</taxon>
        <taxon>Pseudomonadati</taxon>
        <taxon>Bacteroidota</taxon>
        <taxon>Flavobacteriia</taxon>
        <taxon>Flavobacteriales</taxon>
        <taxon>Flavobacteriaceae</taxon>
        <taxon>Flavobacterium</taxon>
    </lineage>
</organism>
<feature type="modified residue" description="4-aspartylphosphate" evidence="6">
    <location>
        <position position="51"/>
    </location>
</feature>
<dbReference type="Gene3D" id="3.40.50.2300">
    <property type="match status" value="1"/>
</dbReference>
<dbReference type="RefSeq" id="WP_073020585.1">
    <property type="nucleotide sequence ID" value="NZ_FQWF01000010.1"/>
</dbReference>
<dbReference type="Proteomes" id="UP000184020">
    <property type="component" value="Unassembled WGS sequence"/>
</dbReference>
<name>A0A1M5N193_9FLAO</name>
<dbReference type="PANTHER" id="PTHR48111">
    <property type="entry name" value="REGULATOR OF RPOS"/>
    <property type="match status" value="1"/>
</dbReference>
<evidence type="ECO:0000259" key="8">
    <source>
        <dbReference type="PROSITE" id="PS50110"/>
    </source>
</evidence>
<dbReference type="GO" id="GO:0005829">
    <property type="term" value="C:cytosol"/>
    <property type="evidence" value="ECO:0007669"/>
    <property type="project" value="TreeGrafter"/>
</dbReference>
<dbReference type="PANTHER" id="PTHR48111:SF22">
    <property type="entry name" value="REGULATOR OF RPOS"/>
    <property type="match status" value="1"/>
</dbReference>